<proteinExistence type="predicted"/>
<sequence length="121" mass="14305">MNLIVCTEISRRGQTYQRYIGQSLIRYQFLISTRKLVEQDFDFYQFNPGCKQESTNLQLSRSSNHLPELVIPFPYILEVKRFPITNIKVSSVYLVQLIQHNKGCHPRFQALVFNWGGVTWY</sequence>
<dbReference type="EMBL" id="RRYP01009158">
    <property type="protein sequence ID" value="TNV79263.1"/>
    <property type="molecule type" value="Genomic_DNA"/>
</dbReference>
<protein>
    <submittedName>
        <fullName evidence="1">Uncharacterized protein</fullName>
    </submittedName>
</protein>
<name>A0A8J8T2P7_HALGN</name>
<accession>A0A8J8T2P7</accession>
<gene>
    <name evidence="1" type="ORF">FGO68_gene15889</name>
</gene>
<evidence type="ECO:0000313" key="1">
    <source>
        <dbReference type="EMBL" id="TNV79263.1"/>
    </source>
</evidence>
<evidence type="ECO:0000313" key="2">
    <source>
        <dbReference type="Proteomes" id="UP000785679"/>
    </source>
</evidence>
<dbReference type="Proteomes" id="UP000785679">
    <property type="component" value="Unassembled WGS sequence"/>
</dbReference>
<organism evidence="1 2">
    <name type="scientific">Halteria grandinella</name>
    <dbReference type="NCBI Taxonomy" id="5974"/>
    <lineage>
        <taxon>Eukaryota</taxon>
        <taxon>Sar</taxon>
        <taxon>Alveolata</taxon>
        <taxon>Ciliophora</taxon>
        <taxon>Intramacronucleata</taxon>
        <taxon>Spirotrichea</taxon>
        <taxon>Stichotrichia</taxon>
        <taxon>Sporadotrichida</taxon>
        <taxon>Halteriidae</taxon>
        <taxon>Halteria</taxon>
    </lineage>
</organism>
<comment type="caution">
    <text evidence="1">The sequence shown here is derived from an EMBL/GenBank/DDBJ whole genome shotgun (WGS) entry which is preliminary data.</text>
</comment>
<keyword evidence="2" id="KW-1185">Reference proteome</keyword>
<dbReference type="AlphaFoldDB" id="A0A8J8T2P7"/>
<reference evidence="1" key="1">
    <citation type="submission" date="2019-06" db="EMBL/GenBank/DDBJ databases">
        <authorList>
            <person name="Zheng W."/>
        </authorList>
    </citation>
    <scope>NUCLEOTIDE SEQUENCE</scope>
    <source>
        <strain evidence="1">QDHG01</strain>
    </source>
</reference>